<keyword evidence="2" id="KW-0596">Phosphopantetheine</keyword>
<dbReference type="PROSITE" id="PS00012">
    <property type="entry name" value="PHOSPHOPANTETHEINE"/>
    <property type="match status" value="1"/>
</dbReference>
<dbReference type="InterPro" id="IPR042099">
    <property type="entry name" value="ANL_N_sf"/>
</dbReference>
<evidence type="ECO:0000313" key="8">
    <source>
        <dbReference type="EMBL" id="CAB3783146.1"/>
    </source>
</evidence>
<dbReference type="PROSITE" id="PS00455">
    <property type="entry name" value="AMP_BINDING"/>
    <property type="match status" value="1"/>
</dbReference>
<keyword evidence="3" id="KW-0597">Phosphoprotein</keyword>
<dbReference type="SMART" id="SM00824">
    <property type="entry name" value="PKS_TE"/>
    <property type="match status" value="1"/>
</dbReference>
<dbReference type="AlphaFoldDB" id="A0A6J5FLY5"/>
<dbReference type="InterPro" id="IPR001031">
    <property type="entry name" value="Thioesterase"/>
</dbReference>
<evidence type="ECO:0000256" key="3">
    <source>
        <dbReference type="ARBA" id="ARBA00022553"/>
    </source>
</evidence>
<dbReference type="Proteomes" id="UP000494252">
    <property type="component" value="Unassembled WGS sequence"/>
</dbReference>
<keyword evidence="6" id="KW-0067">ATP-binding</keyword>
<dbReference type="PROSITE" id="PS50075">
    <property type="entry name" value="CARRIER"/>
    <property type="match status" value="1"/>
</dbReference>
<organism evidence="8 9">
    <name type="scientific">Paraburkholderia fynbosensis</name>
    <dbReference type="NCBI Taxonomy" id="1200993"/>
    <lineage>
        <taxon>Bacteria</taxon>
        <taxon>Pseudomonadati</taxon>
        <taxon>Pseudomonadota</taxon>
        <taxon>Betaproteobacteria</taxon>
        <taxon>Burkholderiales</taxon>
        <taxon>Burkholderiaceae</taxon>
        <taxon>Paraburkholderia</taxon>
    </lineage>
</organism>
<dbReference type="SUPFAM" id="SSF47336">
    <property type="entry name" value="ACP-like"/>
    <property type="match status" value="1"/>
</dbReference>
<keyword evidence="5" id="KW-0547">Nucleotide-binding</keyword>
<dbReference type="Pfam" id="PF00550">
    <property type="entry name" value="PP-binding"/>
    <property type="match status" value="1"/>
</dbReference>
<dbReference type="Gene3D" id="3.30.300.30">
    <property type="match status" value="1"/>
</dbReference>
<dbReference type="InterPro" id="IPR006162">
    <property type="entry name" value="Ppantetheine_attach_site"/>
</dbReference>
<feature type="domain" description="Carrier" evidence="7">
    <location>
        <begin position="725"/>
        <end position="800"/>
    </location>
</feature>
<sequence length="1078" mass="116314">MQDRIGKVFRESLKQGTYASAFPRGIHSLLRAPDMTSSDRHDPIPGIANSTRMPIYLPASQRIAASQMSAFAATLQARTGLPLSDYTRLHEFSVREYRSFWRGFLKWCTDIETSGEVEPVCVGEDIERAKFFPRLELSYADSLLGLTIAGADAPALTECHVDAPTVRLTRGELRERVASLACTLERLGLRSGDRVAMVMRNDAQAVICTLAVAALGATVASAAPEMGADALLDRFVPLAPRLLFAHTATRATDRGTPLAENIAGLASAMPSLEGIVSLDDGPLPDSVTLPVRSLGALIAQSDPADFVWRRFPFNHPLFIMFSSGTTGKPKCIVHGAGGTLLEHLKEHRLHTDLRPGEKLYFQTSCAWMMWNWQLSALASGVEIVTYDGPLATVDTLWRIAADNRVNVFGTSPAYLKMCEQANLEPAKQFDLSALRAMLSTGAVLFDSQYDWVREHVGALPLQSISGGTDIIGCFVLGNPNLPVYAGEAQCKSLGLDVQAWDDGRPAVGIGHLVCTNPFPSRPVGFFGDTDGTRFHASYFAANPGAWTHGDLIEFSPQGSARMHGRSDGVLNVGGVNVGPAEIYRILNDIPGIRDAMVVDRNAAGSLSHAGRNGANSTLTAGSRERGIVLLLVLQAGVELSAALLSRVRGDLVRRASPAHVPGLVLAVEALPTTHSGKPSEAAARDAINGVPARNAGALRNPECLDAIRRQAARNLGKGSLPLPGNTREQMETYLRALWERMFGFGPISSDDNFFDLGGDSLLAAEMASHIHDATGQTISLTNLMTAPTITQIAAILEAGPASAPSSAMVLMRAGNGTPLFLAHSVTGSVMECRGLIGALRNGRPVYGLNAHGLEGEKAPQQHVIDMARDYVAQIRQLQPHGPYALAGYSFGGLIALEIAQQLHRAGERVEMLCLVDTYVNERYLPWDAWMRYEGRYVIEQWRAFRGMLSAQRTRYVSAKLAAAVDRARLRLGRTAHRLEPDAIGLPPVLLRVRQAMQVAMATYRPKRYRAGPILYVRASTRIEGRGNPLPLWQRVACGGLKVIDVAGGHSDMVFRPNADVVAAALDAALSGNRAIIES</sequence>
<accession>A0A6J5FLY5</accession>
<dbReference type="InterPro" id="IPR000873">
    <property type="entry name" value="AMP-dep_synth/lig_dom"/>
</dbReference>
<evidence type="ECO:0000256" key="1">
    <source>
        <dbReference type="ARBA" id="ARBA00006432"/>
    </source>
</evidence>
<dbReference type="InterPro" id="IPR020845">
    <property type="entry name" value="AMP-binding_CS"/>
</dbReference>
<dbReference type="NCBIfam" id="NF002937">
    <property type="entry name" value="PRK03584.1"/>
    <property type="match status" value="1"/>
</dbReference>
<dbReference type="InterPro" id="IPR020806">
    <property type="entry name" value="PKS_PP-bd"/>
</dbReference>
<dbReference type="PANTHER" id="PTHR42921:SF1">
    <property type="entry name" value="ACETOACETYL-COA SYNTHETASE"/>
    <property type="match status" value="1"/>
</dbReference>
<proteinExistence type="inferred from homology"/>
<dbReference type="InterPro" id="IPR005914">
    <property type="entry name" value="Acac_CoA_synth"/>
</dbReference>
<dbReference type="EMBL" id="CADIKI010000003">
    <property type="protein sequence ID" value="CAB3783146.1"/>
    <property type="molecule type" value="Genomic_DNA"/>
</dbReference>
<dbReference type="Gene3D" id="1.10.1200.10">
    <property type="entry name" value="ACP-like"/>
    <property type="match status" value="1"/>
</dbReference>
<evidence type="ECO:0000256" key="6">
    <source>
        <dbReference type="ARBA" id="ARBA00022840"/>
    </source>
</evidence>
<evidence type="ECO:0000256" key="2">
    <source>
        <dbReference type="ARBA" id="ARBA00022450"/>
    </source>
</evidence>
<dbReference type="SUPFAM" id="SSF53474">
    <property type="entry name" value="alpha/beta-Hydrolases"/>
    <property type="match status" value="1"/>
</dbReference>
<keyword evidence="4" id="KW-0436">Ligase</keyword>
<dbReference type="SUPFAM" id="SSF56801">
    <property type="entry name" value="Acetyl-CoA synthetase-like"/>
    <property type="match status" value="1"/>
</dbReference>
<gene>
    <name evidence="8" type="primary">dhbF</name>
    <name evidence="8" type="ORF">LMG27177_01434</name>
</gene>
<evidence type="ECO:0000313" key="9">
    <source>
        <dbReference type="Proteomes" id="UP000494252"/>
    </source>
</evidence>
<dbReference type="GO" id="GO:0005524">
    <property type="term" value="F:ATP binding"/>
    <property type="evidence" value="ECO:0007669"/>
    <property type="project" value="UniProtKB-KW"/>
</dbReference>
<keyword evidence="9" id="KW-1185">Reference proteome</keyword>
<comment type="similarity">
    <text evidence="1">Belongs to the ATP-dependent AMP-binding enzyme family.</text>
</comment>
<evidence type="ECO:0000256" key="5">
    <source>
        <dbReference type="ARBA" id="ARBA00022741"/>
    </source>
</evidence>
<dbReference type="SMART" id="SM00823">
    <property type="entry name" value="PKS_PP"/>
    <property type="match status" value="1"/>
</dbReference>
<dbReference type="Pfam" id="PF00501">
    <property type="entry name" value="AMP-binding"/>
    <property type="match status" value="1"/>
</dbReference>
<protein>
    <submittedName>
        <fullName evidence="8">Dimodular nonribosomal peptide synthase</fullName>
    </submittedName>
</protein>
<dbReference type="Gene3D" id="3.40.50.1820">
    <property type="entry name" value="alpha/beta hydrolase"/>
    <property type="match status" value="1"/>
</dbReference>
<dbReference type="Pfam" id="PF00975">
    <property type="entry name" value="Thioesterase"/>
    <property type="match status" value="1"/>
</dbReference>
<dbReference type="GO" id="GO:0006629">
    <property type="term" value="P:lipid metabolic process"/>
    <property type="evidence" value="ECO:0007669"/>
    <property type="project" value="InterPro"/>
</dbReference>
<dbReference type="GO" id="GO:0031177">
    <property type="term" value="F:phosphopantetheine binding"/>
    <property type="evidence" value="ECO:0007669"/>
    <property type="project" value="InterPro"/>
</dbReference>
<dbReference type="InterPro" id="IPR020802">
    <property type="entry name" value="TesA-like"/>
</dbReference>
<dbReference type="Gene3D" id="3.40.50.12780">
    <property type="entry name" value="N-terminal domain of ligase-like"/>
    <property type="match status" value="1"/>
</dbReference>
<reference evidence="8 9" key="1">
    <citation type="submission" date="2020-04" db="EMBL/GenBank/DDBJ databases">
        <authorList>
            <person name="De Canck E."/>
        </authorList>
    </citation>
    <scope>NUCLEOTIDE SEQUENCE [LARGE SCALE GENOMIC DNA]</scope>
    <source>
        <strain evidence="8 9">LMG 27177</strain>
    </source>
</reference>
<dbReference type="PANTHER" id="PTHR42921">
    <property type="entry name" value="ACETOACETYL-COA SYNTHETASE"/>
    <property type="match status" value="1"/>
</dbReference>
<dbReference type="NCBIfam" id="TIGR01217">
    <property type="entry name" value="ac_ac_CoA_syn"/>
    <property type="match status" value="1"/>
</dbReference>
<name>A0A6J5FLY5_9BURK</name>
<evidence type="ECO:0000256" key="4">
    <source>
        <dbReference type="ARBA" id="ARBA00022598"/>
    </source>
</evidence>
<dbReference type="InterPro" id="IPR036736">
    <property type="entry name" value="ACP-like_sf"/>
</dbReference>
<dbReference type="GO" id="GO:0030729">
    <property type="term" value="F:acetoacetate-CoA ligase activity"/>
    <property type="evidence" value="ECO:0007669"/>
    <property type="project" value="InterPro"/>
</dbReference>
<dbReference type="InterPro" id="IPR009081">
    <property type="entry name" value="PP-bd_ACP"/>
</dbReference>
<dbReference type="InterPro" id="IPR029058">
    <property type="entry name" value="AB_hydrolase_fold"/>
</dbReference>
<dbReference type="InterPro" id="IPR045851">
    <property type="entry name" value="AMP-bd_C_sf"/>
</dbReference>
<evidence type="ECO:0000259" key="7">
    <source>
        <dbReference type="PROSITE" id="PS50075"/>
    </source>
</evidence>